<proteinExistence type="predicted"/>
<evidence type="ECO:0000313" key="2">
    <source>
        <dbReference type="Proteomes" id="UP000789920"/>
    </source>
</evidence>
<feature type="non-terminal residue" evidence="1">
    <location>
        <position position="199"/>
    </location>
</feature>
<gene>
    <name evidence="1" type="ORF">RPERSI_LOCUS17481</name>
</gene>
<keyword evidence="2" id="KW-1185">Reference proteome</keyword>
<feature type="non-terminal residue" evidence="1">
    <location>
        <position position="1"/>
    </location>
</feature>
<reference evidence="1" key="1">
    <citation type="submission" date="2021-06" db="EMBL/GenBank/DDBJ databases">
        <authorList>
            <person name="Kallberg Y."/>
            <person name="Tangrot J."/>
            <person name="Rosling A."/>
        </authorList>
    </citation>
    <scope>NUCLEOTIDE SEQUENCE</scope>
    <source>
        <strain evidence="1">MA461A</strain>
    </source>
</reference>
<comment type="caution">
    <text evidence="1">The sequence shown here is derived from an EMBL/GenBank/DDBJ whole genome shotgun (WGS) entry which is preliminary data.</text>
</comment>
<dbReference type="EMBL" id="CAJVQC010044827">
    <property type="protein sequence ID" value="CAG8780327.1"/>
    <property type="molecule type" value="Genomic_DNA"/>
</dbReference>
<accession>A0ACA9R7Z3</accession>
<protein>
    <submittedName>
        <fullName evidence="1">8611_t:CDS:1</fullName>
    </submittedName>
</protein>
<organism evidence="1 2">
    <name type="scientific">Racocetra persica</name>
    <dbReference type="NCBI Taxonomy" id="160502"/>
    <lineage>
        <taxon>Eukaryota</taxon>
        <taxon>Fungi</taxon>
        <taxon>Fungi incertae sedis</taxon>
        <taxon>Mucoromycota</taxon>
        <taxon>Glomeromycotina</taxon>
        <taxon>Glomeromycetes</taxon>
        <taxon>Diversisporales</taxon>
        <taxon>Gigasporaceae</taxon>
        <taxon>Racocetra</taxon>
    </lineage>
</organism>
<sequence length="199" mass="23164">HVLENAISRNGDCGGQCNVGWYYAEGFGTIKDDKNAASELQKMKRKHLDGAIVIDHLKTLLLVKMIFEPVENIMSFTDIKDFIYYAFLKHKNLDDNLEGQASFQLQFNIDLDSIYKNTSTKDIIKEKNSYIVDLVINEISCGDGYIYIFNKKYNSKNSDFTTLTYWCNARKELSKPQRKVEDISKQHNSEPYIEHYEYK</sequence>
<dbReference type="Proteomes" id="UP000789920">
    <property type="component" value="Unassembled WGS sequence"/>
</dbReference>
<name>A0ACA9R7Z3_9GLOM</name>
<evidence type="ECO:0000313" key="1">
    <source>
        <dbReference type="EMBL" id="CAG8780327.1"/>
    </source>
</evidence>